<organism evidence="2 3">
    <name type="scientific">Portunus trituberculatus</name>
    <name type="common">Swimming crab</name>
    <name type="synonym">Neptunus trituberculatus</name>
    <dbReference type="NCBI Taxonomy" id="210409"/>
    <lineage>
        <taxon>Eukaryota</taxon>
        <taxon>Metazoa</taxon>
        <taxon>Ecdysozoa</taxon>
        <taxon>Arthropoda</taxon>
        <taxon>Crustacea</taxon>
        <taxon>Multicrustacea</taxon>
        <taxon>Malacostraca</taxon>
        <taxon>Eumalacostraca</taxon>
        <taxon>Eucarida</taxon>
        <taxon>Decapoda</taxon>
        <taxon>Pleocyemata</taxon>
        <taxon>Brachyura</taxon>
        <taxon>Eubrachyura</taxon>
        <taxon>Portunoidea</taxon>
        <taxon>Portunidae</taxon>
        <taxon>Portuninae</taxon>
        <taxon>Portunus</taxon>
    </lineage>
</organism>
<comment type="caution">
    <text evidence="2">The sequence shown here is derived from an EMBL/GenBank/DDBJ whole genome shotgun (WGS) entry which is preliminary data.</text>
</comment>
<protein>
    <submittedName>
        <fullName evidence="2">Uncharacterized protein</fullName>
    </submittedName>
</protein>
<gene>
    <name evidence="2" type="ORF">E2C01_010725</name>
</gene>
<feature type="compositionally biased region" description="Polar residues" evidence="1">
    <location>
        <begin position="37"/>
        <end position="49"/>
    </location>
</feature>
<dbReference type="EMBL" id="VSRR010000626">
    <property type="protein sequence ID" value="MPC17859.1"/>
    <property type="molecule type" value="Genomic_DNA"/>
</dbReference>
<evidence type="ECO:0000256" key="1">
    <source>
        <dbReference type="SAM" id="MobiDB-lite"/>
    </source>
</evidence>
<dbReference type="Proteomes" id="UP000324222">
    <property type="component" value="Unassembled WGS sequence"/>
</dbReference>
<name>A0A5B7D974_PORTR</name>
<proteinExistence type="predicted"/>
<evidence type="ECO:0000313" key="2">
    <source>
        <dbReference type="EMBL" id="MPC17859.1"/>
    </source>
</evidence>
<dbReference type="AlphaFoldDB" id="A0A5B7D974"/>
<evidence type="ECO:0000313" key="3">
    <source>
        <dbReference type="Proteomes" id="UP000324222"/>
    </source>
</evidence>
<reference evidence="2 3" key="1">
    <citation type="submission" date="2019-05" db="EMBL/GenBank/DDBJ databases">
        <title>Another draft genome of Portunus trituberculatus and its Hox gene families provides insights of decapod evolution.</title>
        <authorList>
            <person name="Jeong J.-H."/>
            <person name="Song I."/>
            <person name="Kim S."/>
            <person name="Choi T."/>
            <person name="Kim D."/>
            <person name="Ryu S."/>
            <person name="Kim W."/>
        </authorList>
    </citation>
    <scope>NUCLEOTIDE SEQUENCE [LARGE SCALE GENOMIC DNA]</scope>
    <source>
        <tissue evidence="2">Muscle</tissue>
    </source>
</reference>
<feature type="compositionally biased region" description="Low complexity" evidence="1">
    <location>
        <begin position="141"/>
        <end position="152"/>
    </location>
</feature>
<sequence length="192" mass="20640">MGWGSKTPPLTRGVAAYHEQPIPARSSFTGDWRGSSLPWSPASQGTAASGQRLRDTQGSRNPCAPHSLSSWLYFLQPPPSHKAAHLHVKVSLATCSPQTTYIVNLEKAEERTKTPFTDVSLCLLAVATYGQPQHTAKESSRSSGTRRGSALRSLPRTSLPADLCVFELLAFPALLLTSTITLQPPGPRQAPA</sequence>
<keyword evidence="3" id="KW-1185">Reference proteome</keyword>
<feature type="region of interest" description="Disordered" evidence="1">
    <location>
        <begin position="133"/>
        <end position="152"/>
    </location>
</feature>
<feature type="region of interest" description="Disordered" evidence="1">
    <location>
        <begin position="32"/>
        <end position="62"/>
    </location>
</feature>
<accession>A0A5B7D974</accession>